<dbReference type="PROSITE" id="PS51635">
    <property type="entry name" value="PNPLA"/>
    <property type="match status" value="1"/>
</dbReference>
<evidence type="ECO:0000256" key="1">
    <source>
        <dbReference type="ARBA" id="ARBA00023098"/>
    </source>
</evidence>
<dbReference type="STRING" id="1531966.A0A0A1T5C3"/>
<sequence>MDSFGVRRKDTTKGAPLRVLSLDGGGVRGYSMLIIVQELMHRTFVEMHGRAPRRNEIPKPADHFDLIVGTGTGGLIAIMLGRLRLDLETCKELYVRMTRMVFETDKTIAGIPYRSTLFKASRLEDAIKAAVRDHTVLENEGNDSGEPDFDEITSPSSSRPTSSQYPRRHSSNASTVSFSARSPAAQMAPARPVANSRYGNPDARLYDARENRTKTAVTAMYKSSPRGSPAAMLRSYDSKREPAPEFDCKIWQAGRATSAIGLAFKPIQIGQSTFHDDGVGTFNPAPEALDEAAVNEWPGREIGVFVSVGTGKRPRGSDSNQQAWYEGFMGEFAEARRRLISKIEGCERIHETMMRQNLAKRGVNPDNYYRLNVEIGVGEFGMNEWNRLGDISTSTRRYMSRDEEQHMLQSMSSKLARIHKLRMRRDREAQGIPELVQTNSAGQFEIPSPGAVELPAEVPYDYVPSPLSPGSRASNESGRPDSFTMGNETISNMSPSPHSSYYDQRSSSGQHPLHPPPLHPPPLRSSPPPKSAKRLSVIHHRRPSQNGHDGNDDRLTSFAPTPAQYRNASAGSGFSANVTQPLPYAEAPPLPPKTPLQHDSYAPAPQMAPLRGPPRSAVIPQGEFAPYPLDDDEPPPVNLSRKPDYRG</sequence>
<feature type="compositionally biased region" description="Acidic residues" evidence="3">
    <location>
        <begin position="140"/>
        <end position="151"/>
    </location>
</feature>
<feature type="compositionally biased region" description="Pro residues" evidence="3">
    <location>
        <begin position="513"/>
        <end position="530"/>
    </location>
</feature>
<feature type="region of interest" description="Disordered" evidence="3">
    <location>
        <begin position="429"/>
        <end position="448"/>
    </location>
</feature>
<dbReference type="GO" id="GO:0016020">
    <property type="term" value="C:membrane"/>
    <property type="evidence" value="ECO:0007669"/>
    <property type="project" value="TreeGrafter"/>
</dbReference>
<keyword evidence="6" id="KW-1185">Reference proteome</keyword>
<dbReference type="CDD" id="cd07216">
    <property type="entry name" value="Pat17_PNPLA8_PNPLA9_like3"/>
    <property type="match status" value="1"/>
</dbReference>
<dbReference type="Proteomes" id="UP000039046">
    <property type="component" value="Unassembled WGS sequence"/>
</dbReference>
<dbReference type="PANTHER" id="PTHR24185">
    <property type="entry name" value="CALCIUM-INDEPENDENT PHOSPHOLIPASE A2-GAMMA"/>
    <property type="match status" value="1"/>
</dbReference>
<feature type="region of interest" description="Disordered" evidence="3">
    <location>
        <begin position="463"/>
        <end position="647"/>
    </location>
</feature>
<dbReference type="InterPro" id="IPR002641">
    <property type="entry name" value="PNPLA_dom"/>
</dbReference>
<feature type="compositionally biased region" description="Low complexity" evidence="3">
    <location>
        <begin position="154"/>
        <end position="165"/>
    </location>
</feature>
<dbReference type="AlphaFoldDB" id="A0A0A1T5C3"/>
<feature type="compositionally biased region" description="Polar residues" evidence="3">
    <location>
        <begin position="484"/>
        <end position="505"/>
    </location>
</feature>
<protein>
    <submittedName>
        <fullName evidence="5">Putative Patatin-like serine</fullName>
    </submittedName>
</protein>
<evidence type="ECO:0000259" key="4">
    <source>
        <dbReference type="PROSITE" id="PS51635"/>
    </source>
</evidence>
<dbReference type="Pfam" id="PF01734">
    <property type="entry name" value="Patatin"/>
    <property type="match status" value="1"/>
</dbReference>
<accession>A0A0A1T5C3</accession>
<name>A0A0A1T5C3_9HYPO</name>
<dbReference type="GO" id="GO:0047499">
    <property type="term" value="F:calcium-independent phospholipase A2 activity"/>
    <property type="evidence" value="ECO:0007669"/>
    <property type="project" value="TreeGrafter"/>
</dbReference>
<evidence type="ECO:0000313" key="6">
    <source>
        <dbReference type="Proteomes" id="UP000039046"/>
    </source>
</evidence>
<evidence type="ECO:0000256" key="3">
    <source>
        <dbReference type="SAM" id="MobiDB-lite"/>
    </source>
</evidence>
<comment type="caution">
    <text evidence="2">Lacks conserved residue(s) required for the propagation of feature annotation.</text>
</comment>
<feature type="short sequence motif" description="GXGXXG" evidence="2">
    <location>
        <begin position="24"/>
        <end position="29"/>
    </location>
</feature>
<evidence type="ECO:0000256" key="2">
    <source>
        <dbReference type="PROSITE-ProRule" id="PRU01161"/>
    </source>
</evidence>
<feature type="domain" description="PNPLA" evidence="4">
    <location>
        <begin position="20"/>
        <end position="289"/>
    </location>
</feature>
<dbReference type="SUPFAM" id="SSF52151">
    <property type="entry name" value="FabD/lysophospholipase-like"/>
    <property type="match status" value="1"/>
</dbReference>
<evidence type="ECO:0000313" key="5">
    <source>
        <dbReference type="EMBL" id="CEJ81507.1"/>
    </source>
</evidence>
<dbReference type="PANTHER" id="PTHR24185:SF4">
    <property type="entry name" value="SERINE HYDROLASE, PUTATIVE (AFU_ORTHOLOGUE AFUA_2G07870)-RELATED"/>
    <property type="match status" value="1"/>
</dbReference>
<dbReference type="GO" id="GO:0019369">
    <property type="term" value="P:arachidonate metabolic process"/>
    <property type="evidence" value="ECO:0007669"/>
    <property type="project" value="TreeGrafter"/>
</dbReference>
<feature type="compositionally biased region" description="Polar residues" evidence="3">
    <location>
        <begin position="171"/>
        <end position="180"/>
    </location>
</feature>
<feature type="compositionally biased region" description="Polar residues" evidence="3">
    <location>
        <begin position="564"/>
        <end position="580"/>
    </location>
</feature>
<reference evidence="5 6" key="1">
    <citation type="journal article" date="2015" name="Genome Announc.">
        <title>Draft Genome Sequence and Gene Annotation of the Entomopathogenic Fungus Verticillium hemipterigenum.</title>
        <authorList>
            <person name="Horn F."/>
            <person name="Habel A."/>
            <person name="Scharf D.H."/>
            <person name="Dworschak J."/>
            <person name="Brakhage A.A."/>
            <person name="Guthke R."/>
            <person name="Hertweck C."/>
            <person name="Linde J."/>
        </authorList>
    </citation>
    <scope>NUCLEOTIDE SEQUENCE [LARGE SCALE GENOMIC DNA]</scope>
</reference>
<keyword evidence="1" id="KW-0443">Lipid metabolism</keyword>
<gene>
    <name evidence="5" type="ORF">VHEMI01629</name>
</gene>
<proteinExistence type="predicted"/>
<dbReference type="EMBL" id="CDHN01000001">
    <property type="protein sequence ID" value="CEJ81507.1"/>
    <property type="molecule type" value="Genomic_DNA"/>
</dbReference>
<feature type="region of interest" description="Disordered" evidence="3">
    <location>
        <begin position="137"/>
        <end position="202"/>
    </location>
</feature>
<dbReference type="HOGENOM" id="CLU_000288_144_6_1"/>
<dbReference type="InterPro" id="IPR016035">
    <property type="entry name" value="Acyl_Trfase/lysoPLipase"/>
</dbReference>
<dbReference type="GO" id="GO:0046486">
    <property type="term" value="P:glycerolipid metabolic process"/>
    <property type="evidence" value="ECO:0007669"/>
    <property type="project" value="UniProtKB-ARBA"/>
</dbReference>
<organism evidence="5 6">
    <name type="scientific">[Torrubiella] hemipterigena</name>
    <dbReference type="NCBI Taxonomy" id="1531966"/>
    <lineage>
        <taxon>Eukaryota</taxon>
        <taxon>Fungi</taxon>
        <taxon>Dikarya</taxon>
        <taxon>Ascomycota</taxon>
        <taxon>Pezizomycotina</taxon>
        <taxon>Sordariomycetes</taxon>
        <taxon>Hypocreomycetidae</taxon>
        <taxon>Hypocreales</taxon>
        <taxon>Clavicipitaceae</taxon>
        <taxon>Clavicipitaceae incertae sedis</taxon>
        <taxon>'Torrubiella' clade</taxon>
    </lineage>
</organism>
<dbReference type="Gene3D" id="3.40.1090.10">
    <property type="entry name" value="Cytosolic phospholipase A2 catalytic domain"/>
    <property type="match status" value="1"/>
</dbReference>
<feature type="compositionally biased region" description="Basic residues" evidence="3">
    <location>
        <begin position="531"/>
        <end position="543"/>
    </location>
</feature>